<evidence type="ECO:0000256" key="6">
    <source>
        <dbReference type="SAM" id="Phobius"/>
    </source>
</evidence>
<organism evidence="7 8">
    <name type="scientific">Coleophoma crateriformis</name>
    <dbReference type="NCBI Taxonomy" id="565419"/>
    <lineage>
        <taxon>Eukaryota</taxon>
        <taxon>Fungi</taxon>
        <taxon>Dikarya</taxon>
        <taxon>Ascomycota</taxon>
        <taxon>Pezizomycotina</taxon>
        <taxon>Leotiomycetes</taxon>
        <taxon>Helotiales</taxon>
        <taxon>Dermateaceae</taxon>
        <taxon>Coleophoma</taxon>
    </lineage>
</organism>
<feature type="region of interest" description="Disordered" evidence="5">
    <location>
        <begin position="161"/>
        <end position="181"/>
    </location>
</feature>
<dbReference type="AlphaFoldDB" id="A0A3D8Q6S6"/>
<keyword evidence="8" id="KW-1185">Reference proteome</keyword>
<gene>
    <name evidence="7" type="ORF">BP5796_12798</name>
</gene>
<evidence type="ECO:0000256" key="5">
    <source>
        <dbReference type="SAM" id="MobiDB-lite"/>
    </source>
</evidence>
<name>A0A3D8Q6S6_9HELO</name>
<dbReference type="GO" id="GO:0005886">
    <property type="term" value="C:plasma membrane"/>
    <property type="evidence" value="ECO:0007669"/>
    <property type="project" value="TreeGrafter"/>
</dbReference>
<dbReference type="Proteomes" id="UP000256328">
    <property type="component" value="Unassembled WGS sequence"/>
</dbReference>
<feature type="transmembrane region" description="Helical" evidence="6">
    <location>
        <begin position="47"/>
        <end position="70"/>
    </location>
</feature>
<evidence type="ECO:0000256" key="4">
    <source>
        <dbReference type="ARBA" id="ARBA00023136"/>
    </source>
</evidence>
<protein>
    <submittedName>
        <fullName evidence="7">Uncharacterized protein</fullName>
    </submittedName>
</protein>
<comment type="subcellular location">
    <subcellularLocation>
        <location evidence="1">Membrane</location>
        <topology evidence="1">Multi-pass membrane protein</topology>
    </subcellularLocation>
</comment>
<sequence length="181" mass="19440">MSRFKPRTYTIAFCSSGLISLILQGVGGAIDSTANTQEEVDTGTDIMIAGLVFQVMSLAAFVVLSADFALRLRQNQGLWNTENAAVYRSFRFKAFLCALGIATLAVITRSIFRAIELSDGFSGELANDEVLYMILEPPMISIAVIALTLCHPGDFSDAGTSNTLKAGREDGTELEPFSGNV</sequence>
<keyword evidence="2 6" id="KW-0812">Transmembrane</keyword>
<feature type="transmembrane region" description="Helical" evidence="6">
    <location>
        <begin position="90"/>
        <end position="111"/>
    </location>
</feature>
<dbReference type="PANTHER" id="PTHR31465:SF9">
    <property type="entry name" value="SPHINGOID LONG-CHAIN BASE TRANSPORTER RSB1"/>
    <property type="match status" value="1"/>
</dbReference>
<evidence type="ECO:0000313" key="7">
    <source>
        <dbReference type="EMBL" id="RDW57348.1"/>
    </source>
</evidence>
<dbReference type="PANTHER" id="PTHR31465">
    <property type="entry name" value="PROTEIN RTA1-RELATED"/>
    <property type="match status" value="1"/>
</dbReference>
<accession>A0A3D8Q6S6</accession>
<dbReference type="GO" id="GO:0000324">
    <property type="term" value="C:fungal-type vacuole"/>
    <property type="evidence" value="ECO:0007669"/>
    <property type="project" value="TreeGrafter"/>
</dbReference>
<evidence type="ECO:0000256" key="1">
    <source>
        <dbReference type="ARBA" id="ARBA00004141"/>
    </source>
</evidence>
<evidence type="ECO:0000256" key="3">
    <source>
        <dbReference type="ARBA" id="ARBA00022989"/>
    </source>
</evidence>
<reference evidence="7 8" key="1">
    <citation type="journal article" date="2018" name="IMA Fungus">
        <title>IMA Genome-F 9: Draft genome sequence of Annulohypoxylon stygium, Aspergillus mulundensis, Berkeleyomyces basicola (syn. Thielaviopsis basicola), Ceratocystis smalleyi, two Cercospora beticola strains, Coleophoma cylindrospora, Fusarium fracticaudum, Phialophora cf. hyalina, and Morchella septimelata.</title>
        <authorList>
            <person name="Wingfield B.D."/>
            <person name="Bills G.F."/>
            <person name="Dong Y."/>
            <person name="Huang W."/>
            <person name="Nel W.J."/>
            <person name="Swalarsk-Parry B.S."/>
            <person name="Vaghefi N."/>
            <person name="Wilken P.M."/>
            <person name="An Z."/>
            <person name="de Beer Z.W."/>
            <person name="De Vos L."/>
            <person name="Chen L."/>
            <person name="Duong T.A."/>
            <person name="Gao Y."/>
            <person name="Hammerbacher A."/>
            <person name="Kikkert J.R."/>
            <person name="Li Y."/>
            <person name="Li H."/>
            <person name="Li K."/>
            <person name="Li Q."/>
            <person name="Liu X."/>
            <person name="Ma X."/>
            <person name="Naidoo K."/>
            <person name="Pethybridge S.J."/>
            <person name="Sun J."/>
            <person name="Steenkamp E.T."/>
            <person name="van der Nest M.A."/>
            <person name="van Wyk S."/>
            <person name="Wingfield M.J."/>
            <person name="Xiong C."/>
            <person name="Yue Q."/>
            <person name="Zhang X."/>
        </authorList>
    </citation>
    <scope>NUCLEOTIDE SEQUENCE [LARGE SCALE GENOMIC DNA]</scope>
    <source>
        <strain evidence="7 8">BP5796</strain>
    </source>
</reference>
<evidence type="ECO:0000313" key="8">
    <source>
        <dbReference type="Proteomes" id="UP000256328"/>
    </source>
</evidence>
<dbReference type="OrthoDB" id="4521223at2759"/>
<comment type="caution">
    <text evidence="7">The sequence shown here is derived from an EMBL/GenBank/DDBJ whole genome shotgun (WGS) entry which is preliminary data.</text>
</comment>
<evidence type="ECO:0000256" key="2">
    <source>
        <dbReference type="ARBA" id="ARBA00022692"/>
    </source>
</evidence>
<proteinExistence type="predicted"/>
<keyword evidence="3 6" id="KW-1133">Transmembrane helix</keyword>
<dbReference type="Pfam" id="PF04479">
    <property type="entry name" value="RTA1"/>
    <property type="match status" value="1"/>
</dbReference>
<dbReference type="InterPro" id="IPR007568">
    <property type="entry name" value="RTA1"/>
</dbReference>
<dbReference type="EMBL" id="PDLN01000023">
    <property type="protein sequence ID" value="RDW57348.1"/>
    <property type="molecule type" value="Genomic_DNA"/>
</dbReference>
<keyword evidence="4 6" id="KW-0472">Membrane</keyword>